<organism evidence="1">
    <name type="scientific">Bifidobacterium aquikefiricola</name>
    <dbReference type="NCBI Taxonomy" id="3059038"/>
    <lineage>
        <taxon>Bacteria</taxon>
        <taxon>Bacillati</taxon>
        <taxon>Actinomycetota</taxon>
        <taxon>Actinomycetes</taxon>
        <taxon>Bifidobacteriales</taxon>
        <taxon>Bifidobacteriaceae</taxon>
        <taxon>Bifidobacterium</taxon>
    </lineage>
</organism>
<proteinExistence type="predicted"/>
<dbReference type="AlphaFoldDB" id="A0AB39U857"/>
<dbReference type="EMBL" id="CP129674">
    <property type="protein sequence ID" value="XDS45132.1"/>
    <property type="molecule type" value="Genomic_DNA"/>
</dbReference>
<accession>A0AB39U857</accession>
<sequence length="145" mass="16218">MEILDKTDALELFVDDEAMAQDVTKVMNNVGDIRSDLALMANGKTIEMPHELSKLLLNILEALGKGTRISISTTPEEVSANTAADMLGVSRPTFLKWAKEHDTTFSRVGKQKRFLTSDVLKLRDIQREKKIAAFEALRKELDALE</sequence>
<dbReference type="InterPro" id="IPR009061">
    <property type="entry name" value="DNA-bd_dom_put_sf"/>
</dbReference>
<gene>
    <name evidence="1" type="ORF">QN215_03135</name>
</gene>
<reference evidence="1" key="1">
    <citation type="submission" date="2023-07" db="EMBL/GenBank/DDBJ databases">
        <title>Bifidobacterium aquikefiriaerophilum sp. nov. and Bifidobacterium eccum sp. nov., isolated from water kefir.</title>
        <authorList>
            <person name="Breselge S."/>
            <person name="Bellassi P."/>
            <person name="Barcenilla C."/>
            <person name="Alvarez-Ordonez A."/>
            <person name="Morelli L."/>
            <person name="Cotter P.D."/>
        </authorList>
    </citation>
    <scope>NUCLEOTIDE SEQUENCE</scope>
    <source>
        <strain evidence="1">WK041_4_12</strain>
    </source>
</reference>
<dbReference type="KEGG" id="baqk:QN215_03135"/>
<evidence type="ECO:0000313" key="1">
    <source>
        <dbReference type="EMBL" id="XDS45132.1"/>
    </source>
</evidence>
<dbReference type="RefSeq" id="WP_369344669.1">
    <property type="nucleotide sequence ID" value="NZ_CP129674.1"/>
</dbReference>
<name>A0AB39U857_9BIFI</name>
<protein>
    <submittedName>
        <fullName evidence="1">Helix-turn-helix domain-containing protein</fullName>
    </submittedName>
</protein>
<dbReference type="SUPFAM" id="SSF46955">
    <property type="entry name" value="Putative DNA-binding domain"/>
    <property type="match status" value="1"/>
</dbReference>